<evidence type="ECO:0000256" key="9">
    <source>
        <dbReference type="SAM" id="MobiDB-lite"/>
    </source>
</evidence>
<evidence type="ECO:0000256" key="2">
    <source>
        <dbReference type="ARBA" id="ARBA00022531"/>
    </source>
</evidence>
<dbReference type="GO" id="GO:0005524">
    <property type="term" value="F:ATP binding"/>
    <property type="evidence" value="ECO:0007669"/>
    <property type="project" value="UniProtKB-UniRule"/>
</dbReference>
<dbReference type="InterPro" id="IPR027417">
    <property type="entry name" value="P-loop_NTPase"/>
</dbReference>
<dbReference type="Gene3D" id="3.40.50.410">
    <property type="entry name" value="von Willebrand factor, type A domain"/>
    <property type="match status" value="1"/>
</dbReference>
<dbReference type="PANTHER" id="PTHR43473">
    <property type="entry name" value="MAGNESIUM-CHELATASE SUBUNIT CHLD, CHLOROPLASTIC"/>
    <property type="match status" value="1"/>
</dbReference>
<dbReference type="GO" id="GO:0015979">
    <property type="term" value="P:photosynthesis"/>
    <property type="evidence" value="ECO:0007669"/>
    <property type="project" value="UniProtKB-UniRule"/>
</dbReference>
<dbReference type="SUPFAM" id="SSF53300">
    <property type="entry name" value="vWA-like"/>
    <property type="match status" value="1"/>
</dbReference>
<organism evidence="11 12">
    <name type="scientific">Thalassobacter stenotrophicus</name>
    <dbReference type="NCBI Taxonomy" id="266809"/>
    <lineage>
        <taxon>Bacteria</taxon>
        <taxon>Pseudomonadati</taxon>
        <taxon>Pseudomonadota</taxon>
        <taxon>Alphaproteobacteria</taxon>
        <taxon>Rhodobacterales</taxon>
        <taxon>Roseobacteraceae</taxon>
        <taxon>Thalassobacter</taxon>
    </lineage>
</organism>
<evidence type="ECO:0000313" key="11">
    <source>
        <dbReference type="EMBL" id="CUH60523.1"/>
    </source>
</evidence>
<dbReference type="SMART" id="SM00327">
    <property type="entry name" value="VWA"/>
    <property type="match status" value="1"/>
</dbReference>
<dbReference type="InterPro" id="IPR041628">
    <property type="entry name" value="ChlI/MoxR_AAA_lid"/>
</dbReference>
<dbReference type="AlphaFoldDB" id="A0A0P1FFL6"/>
<accession>A0A0P1FFL6</accession>
<comment type="similarity">
    <text evidence="1 8">Belongs to the Mg-chelatase subunits D/I family.</text>
</comment>
<dbReference type="InterPro" id="IPR002035">
    <property type="entry name" value="VWF_A"/>
</dbReference>
<reference evidence="11 12" key="1">
    <citation type="submission" date="2015-09" db="EMBL/GenBank/DDBJ databases">
        <authorList>
            <consortium name="Swine Surveillance"/>
        </authorList>
    </citation>
    <scope>NUCLEOTIDE SEQUENCE [LARGE SCALE GENOMIC DNA]</scope>
    <source>
        <strain evidence="11 12">CECT 5294</strain>
    </source>
</reference>
<dbReference type="eggNOG" id="COG1240">
    <property type="taxonomic scope" value="Bacteria"/>
</dbReference>
<dbReference type="EC" id="6.6.1.1" evidence="8"/>
<dbReference type="InterPro" id="IPR041702">
    <property type="entry name" value="BchD/ChlD_VWA"/>
</dbReference>
<dbReference type="GO" id="GO:0030494">
    <property type="term" value="P:bacteriochlorophyll biosynthetic process"/>
    <property type="evidence" value="ECO:0007669"/>
    <property type="project" value="UniProtKB-UniPathway"/>
</dbReference>
<dbReference type="CDD" id="cd01451">
    <property type="entry name" value="vWA_Magnesium_chelatase"/>
    <property type="match status" value="1"/>
</dbReference>
<dbReference type="PROSITE" id="PS50234">
    <property type="entry name" value="VWFA"/>
    <property type="match status" value="1"/>
</dbReference>
<comment type="catalytic activity">
    <reaction evidence="7 8">
        <text>protoporphyrin IX + Mg(2+) + ATP + H2O = Mg-protoporphyrin IX + ADP + phosphate + 3 H(+)</text>
        <dbReference type="Rhea" id="RHEA:13961"/>
        <dbReference type="ChEBI" id="CHEBI:15377"/>
        <dbReference type="ChEBI" id="CHEBI:15378"/>
        <dbReference type="ChEBI" id="CHEBI:18420"/>
        <dbReference type="ChEBI" id="CHEBI:30616"/>
        <dbReference type="ChEBI" id="CHEBI:43474"/>
        <dbReference type="ChEBI" id="CHEBI:57306"/>
        <dbReference type="ChEBI" id="CHEBI:60492"/>
        <dbReference type="ChEBI" id="CHEBI:456216"/>
        <dbReference type="EC" id="6.6.1.1"/>
    </reaction>
</comment>
<name>A0A0P1FFL6_9RHOB</name>
<dbReference type="Pfam" id="PF13519">
    <property type="entry name" value="VWA_2"/>
    <property type="match status" value="1"/>
</dbReference>
<keyword evidence="5 8" id="KW-0067">ATP-binding</keyword>
<keyword evidence="4 8" id="KW-0547">Nucleotide-binding</keyword>
<evidence type="ECO:0000256" key="3">
    <source>
        <dbReference type="ARBA" id="ARBA00022598"/>
    </source>
</evidence>
<feature type="compositionally biased region" description="Acidic residues" evidence="9">
    <location>
        <begin position="262"/>
        <end position="271"/>
    </location>
</feature>
<sequence>MSDASDIWSRAALAVACFSVDPAGLGGIWVRARSGPVRDRLIAGILAGLPPMGLRRLHPNISDEQLFGGVDLSATLSSGKLVRSSGILGTPTAMLLPMAERATAGLSARLALALDAQNGHALIAMDEGAEPDERLAPSLADRVAIHLDLDALAVGDCPVLETDFDAITQARALLPDVQALPEALDTLTRLSARLGITSLRAPLLALRLARASAALMGETLVDEEDLTLAAELVLAPRATVLPQSETAEPEAEPEQQTPDAPTDPEDTTEQSELDMPIPEDILLEAVKAILPTDLLAQLAASKAPRRTASASGTGAAKRGNRRGRPLPSRPGALDGEQRIDMVATLRAAAPWQPVRAKQQPDRTGLHIRPDDIRIRQFEEKSDRLLIFAVDASGSAAMTRLAEAKGAIELLLAEAYARRDQVALISFRGEAAEVLLPPTRSLVQTKRRLGALPGGGGTPLAAGLRAAMELAEQSKGRGMTPSIAVITDGRANVALDGAANRPQAAEDAQTLGRVIRSRDIPALVIDMGNRPQPGLKDLASTMGATYLPLPRADAQRLSTAVSVALDA</sequence>
<dbReference type="GO" id="GO:0016851">
    <property type="term" value="F:magnesium chelatase activity"/>
    <property type="evidence" value="ECO:0007669"/>
    <property type="project" value="UniProtKB-UniRule"/>
</dbReference>
<evidence type="ECO:0000256" key="4">
    <source>
        <dbReference type="ARBA" id="ARBA00022741"/>
    </source>
</evidence>
<dbReference type="RefSeq" id="WP_082644993.1">
    <property type="nucleotide sequence ID" value="NZ_CYRX01000026.1"/>
</dbReference>
<evidence type="ECO:0000256" key="6">
    <source>
        <dbReference type="ARBA" id="ARBA00023171"/>
    </source>
</evidence>
<dbReference type="InterPro" id="IPR011776">
    <property type="entry name" value="Mg_chelatase_ATPase-dsu"/>
</dbReference>
<gene>
    <name evidence="11" type="primary">bchD</name>
    <name evidence="11" type="ORF">THS5294_01818</name>
</gene>
<dbReference type="UniPathway" id="UPA00669"/>
<evidence type="ECO:0000313" key="12">
    <source>
        <dbReference type="Proteomes" id="UP000051298"/>
    </source>
</evidence>
<feature type="region of interest" description="Disordered" evidence="9">
    <location>
        <begin position="243"/>
        <end position="271"/>
    </location>
</feature>
<comment type="function">
    <text evidence="8">Involved in bacteriochlorophyll biosynthesis; introduces a magnesium ion into protoporphyrin IX to yield Mg-protoporphyrin IX.</text>
</comment>
<dbReference type="Pfam" id="PF17863">
    <property type="entry name" value="AAA_lid_2"/>
    <property type="match status" value="1"/>
</dbReference>
<comment type="pathway">
    <text evidence="8">Porphyrin-containing compound metabolism; bacteriochlorophyll biosynthesis.</text>
</comment>
<evidence type="ECO:0000256" key="5">
    <source>
        <dbReference type="ARBA" id="ARBA00022840"/>
    </source>
</evidence>
<evidence type="ECO:0000259" key="10">
    <source>
        <dbReference type="PROSITE" id="PS50234"/>
    </source>
</evidence>
<dbReference type="Proteomes" id="UP000051298">
    <property type="component" value="Unassembled WGS sequence"/>
</dbReference>
<keyword evidence="2 8" id="KW-0602">Photosynthesis</keyword>
<dbReference type="PANTHER" id="PTHR43473:SF2">
    <property type="entry name" value="MAGNESIUM-CHELATASE SUBUNIT CHLD, CHLOROPLASTIC"/>
    <property type="match status" value="1"/>
</dbReference>
<evidence type="ECO:0000256" key="8">
    <source>
        <dbReference type="RuleBase" id="RU362087"/>
    </source>
</evidence>
<dbReference type="STRING" id="266809.PM03_13330"/>
<dbReference type="NCBIfam" id="NF009943">
    <property type="entry name" value="PRK13406.1"/>
    <property type="match status" value="1"/>
</dbReference>
<dbReference type="SUPFAM" id="SSF52540">
    <property type="entry name" value="P-loop containing nucleoside triphosphate hydrolases"/>
    <property type="match status" value="1"/>
</dbReference>
<keyword evidence="3 8" id="KW-0436">Ligase</keyword>
<keyword evidence="8" id="KW-0077">Bacteriochlorophyll biosynthesis</keyword>
<keyword evidence="6 8" id="KW-0149">Chlorophyll biosynthesis</keyword>
<dbReference type="InterPro" id="IPR036465">
    <property type="entry name" value="vWFA_dom_sf"/>
</dbReference>
<feature type="domain" description="VWFA" evidence="10">
    <location>
        <begin position="384"/>
        <end position="564"/>
    </location>
</feature>
<protein>
    <recommendedName>
        <fullName evidence="8">Mg-protoporphyrin IX chelatase</fullName>
        <ecNumber evidence="8">6.6.1.1</ecNumber>
    </recommendedName>
</protein>
<evidence type="ECO:0000256" key="1">
    <source>
        <dbReference type="ARBA" id="ARBA00005799"/>
    </source>
</evidence>
<feature type="region of interest" description="Disordered" evidence="9">
    <location>
        <begin position="300"/>
        <end position="334"/>
    </location>
</feature>
<dbReference type="EMBL" id="CYRX01000026">
    <property type="protein sequence ID" value="CUH60523.1"/>
    <property type="molecule type" value="Genomic_DNA"/>
</dbReference>
<proteinExistence type="inferred from homology"/>
<dbReference type="NCBIfam" id="TIGR02031">
    <property type="entry name" value="BchD-ChlD"/>
    <property type="match status" value="1"/>
</dbReference>
<evidence type="ECO:0000256" key="7">
    <source>
        <dbReference type="ARBA" id="ARBA00048693"/>
    </source>
</evidence>
<dbReference type="Gene3D" id="1.10.8.80">
    <property type="entry name" value="Magnesium chelatase subunit I, C-Terminal domain"/>
    <property type="match status" value="1"/>
</dbReference>